<dbReference type="Pfam" id="PF21962">
    <property type="entry name" value="DUF6924"/>
    <property type="match status" value="2"/>
</dbReference>
<feature type="domain" description="DUF6924" evidence="2">
    <location>
        <begin position="187"/>
        <end position="312"/>
    </location>
</feature>
<feature type="domain" description="DUF6924" evidence="2">
    <location>
        <begin position="2"/>
        <end position="115"/>
    </location>
</feature>
<feature type="compositionally biased region" description="Acidic residues" evidence="1">
    <location>
        <begin position="134"/>
        <end position="154"/>
    </location>
</feature>
<gene>
    <name evidence="3" type="ORF">DTL70_21280</name>
</gene>
<evidence type="ECO:0000313" key="4">
    <source>
        <dbReference type="Proteomes" id="UP000252914"/>
    </source>
</evidence>
<accession>A0A367ESC9</accession>
<feature type="region of interest" description="Disordered" evidence="1">
    <location>
        <begin position="134"/>
        <end position="155"/>
    </location>
</feature>
<organism evidence="3 4">
    <name type="scientific">Streptomyces diacarni</name>
    <dbReference type="NCBI Taxonomy" id="2800381"/>
    <lineage>
        <taxon>Bacteria</taxon>
        <taxon>Bacillati</taxon>
        <taxon>Actinomycetota</taxon>
        <taxon>Actinomycetes</taxon>
        <taxon>Kitasatosporales</taxon>
        <taxon>Streptomycetaceae</taxon>
        <taxon>Streptomyces</taxon>
    </lineage>
</organism>
<sequence>MLLLRTHHGDDDAWRDVLSRMGALPGLVAPRPPGEAHAVVREPIPRRLVVVDDRAWQGTTAQEVGEALDGGGTWIPDLVLMADEGTTADPHLRPLLAFRGTDGGAFRITPRQAALTHLVLHRPYQEFTLERFEEEAPAGPDEDETAAGEEDDLPDPVGTCLESLNPPPRYEPPTLALPLLTQENFGLLVRTDFAEDAAWSSFLDTIHRPGPGYDDPVEDFSDCVDTVDDPAFEGCSPEQLMALVRDSEDSGQMTADLVLIADGATMRDPGHRVLAVPLEGPIGHAFRVIPEQVGSMVSNLAIGNMSVEDFMD</sequence>
<dbReference type="AlphaFoldDB" id="A0A367ESC9"/>
<name>A0A367ESC9_9ACTN</name>
<evidence type="ECO:0000259" key="2">
    <source>
        <dbReference type="Pfam" id="PF21962"/>
    </source>
</evidence>
<comment type="caution">
    <text evidence="3">The sequence shown here is derived from an EMBL/GenBank/DDBJ whole genome shotgun (WGS) entry which is preliminary data.</text>
</comment>
<dbReference type="InterPro" id="IPR053832">
    <property type="entry name" value="DUF6924"/>
</dbReference>
<proteinExistence type="predicted"/>
<dbReference type="EMBL" id="QOIN01000047">
    <property type="protein sequence ID" value="RCG20951.1"/>
    <property type="molecule type" value="Genomic_DNA"/>
</dbReference>
<keyword evidence="4" id="KW-1185">Reference proteome</keyword>
<evidence type="ECO:0000256" key="1">
    <source>
        <dbReference type="SAM" id="MobiDB-lite"/>
    </source>
</evidence>
<reference evidence="3 4" key="1">
    <citation type="submission" date="2018-06" db="EMBL/GenBank/DDBJ databases">
        <title>Streptomyces reniochalinae sp. nov. and Streptomyces diacarnus sp. nov. from marine sponges.</title>
        <authorList>
            <person name="Li L."/>
        </authorList>
    </citation>
    <scope>NUCLEOTIDE SEQUENCE [LARGE SCALE GENOMIC DNA]</scope>
    <source>
        <strain evidence="3 4">LHW51701</strain>
    </source>
</reference>
<dbReference type="Proteomes" id="UP000252914">
    <property type="component" value="Unassembled WGS sequence"/>
</dbReference>
<evidence type="ECO:0000313" key="3">
    <source>
        <dbReference type="EMBL" id="RCG20951.1"/>
    </source>
</evidence>
<protein>
    <recommendedName>
        <fullName evidence="2">DUF6924 domain-containing protein</fullName>
    </recommendedName>
</protein>